<reference evidence="7" key="1">
    <citation type="journal article" date="2015" name="Nat. Plants">
        <title>Genome expansion of Arabis alpina linked with retrotransposition and reduced symmetric DNA methylation.</title>
        <authorList>
            <person name="Willing E.M."/>
            <person name="Rawat V."/>
            <person name="Mandakova T."/>
            <person name="Maumus F."/>
            <person name="James G.V."/>
            <person name="Nordstroem K.J."/>
            <person name="Becker C."/>
            <person name="Warthmann N."/>
            <person name="Chica C."/>
            <person name="Szarzynska B."/>
            <person name="Zytnicki M."/>
            <person name="Albani M.C."/>
            <person name="Kiefer C."/>
            <person name="Bergonzi S."/>
            <person name="Castaings L."/>
            <person name="Mateos J.L."/>
            <person name="Berns M.C."/>
            <person name="Bujdoso N."/>
            <person name="Piofczyk T."/>
            <person name="de Lorenzo L."/>
            <person name="Barrero-Sicilia C."/>
            <person name="Mateos I."/>
            <person name="Piednoel M."/>
            <person name="Hagmann J."/>
            <person name="Chen-Min-Tao R."/>
            <person name="Iglesias-Fernandez R."/>
            <person name="Schuster S.C."/>
            <person name="Alonso-Blanco C."/>
            <person name="Roudier F."/>
            <person name="Carbonero P."/>
            <person name="Paz-Ares J."/>
            <person name="Davis S.J."/>
            <person name="Pecinka A."/>
            <person name="Quesneville H."/>
            <person name="Colot V."/>
            <person name="Lysak M.A."/>
            <person name="Weigel D."/>
            <person name="Coupland G."/>
            <person name="Schneeberger K."/>
        </authorList>
    </citation>
    <scope>NUCLEOTIDE SEQUENCE [LARGE SCALE GENOMIC DNA]</scope>
    <source>
        <strain evidence="7">cv. Pajares</strain>
    </source>
</reference>
<keyword evidence="7" id="KW-1185">Reference proteome</keyword>
<dbReference type="GO" id="GO:0030246">
    <property type="term" value="F:carbohydrate binding"/>
    <property type="evidence" value="ECO:0007669"/>
    <property type="project" value="UniProtKB-KW"/>
</dbReference>
<keyword evidence="3" id="KW-0472">Membrane</keyword>
<evidence type="ECO:0000313" key="7">
    <source>
        <dbReference type="Proteomes" id="UP000029120"/>
    </source>
</evidence>
<keyword evidence="2" id="KW-0430">Lectin</keyword>
<evidence type="ECO:0000313" key="6">
    <source>
        <dbReference type="EMBL" id="KFK38290.1"/>
    </source>
</evidence>
<dbReference type="Proteomes" id="UP000029120">
    <property type="component" value="Chromosome 3"/>
</dbReference>
<gene>
    <name evidence="6" type="ordered locus">AALP_Aa3g095000</name>
</gene>
<evidence type="ECO:0000256" key="4">
    <source>
        <dbReference type="SAM" id="SignalP"/>
    </source>
</evidence>
<keyword evidence="3" id="KW-1133">Transmembrane helix</keyword>
<dbReference type="InterPro" id="IPR050258">
    <property type="entry name" value="Leguminous_Lectin"/>
</dbReference>
<name>A0A087H838_ARAAL</name>
<accession>A0A087H838</accession>
<dbReference type="SUPFAM" id="SSF49899">
    <property type="entry name" value="Concanavalin A-like lectins/glucanases"/>
    <property type="match status" value="1"/>
</dbReference>
<evidence type="ECO:0000259" key="5">
    <source>
        <dbReference type="Pfam" id="PF00139"/>
    </source>
</evidence>
<dbReference type="PANTHER" id="PTHR32401">
    <property type="entry name" value="CONCANAVALIN A-LIKE LECTIN FAMILY PROTEIN"/>
    <property type="match status" value="1"/>
</dbReference>
<comment type="similarity">
    <text evidence="1">Belongs to the leguminous lectin family.</text>
</comment>
<dbReference type="OMA" id="WKGGEVM"/>
<dbReference type="PANTHER" id="PTHR32401:SF25">
    <property type="entry name" value="CONCANAVALIN A-LIKE LECTIN FAMILY PROTEIN"/>
    <property type="match status" value="1"/>
</dbReference>
<dbReference type="OrthoDB" id="2019747at2759"/>
<keyword evidence="3" id="KW-0812">Transmembrane</keyword>
<proteinExistence type="inferred from homology"/>
<dbReference type="Pfam" id="PF00139">
    <property type="entry name" value="Lectin_legB"/>
    <property type="match status" value="1"/>
</dbReference>
<dbReference type="InterPro" id="IPR013320">
    <property type="entry name" value="ConA-like_dom_sf"/>
</dbReference>
<protein>
    <recommendedName>
        <fullName evidence="5">Legume lectin domain-containing protein</fullName>
    </recommendedName>
</protein>
<dbReference type="InterPro" id="IPR001220">
    <property type="entry name" value="Legume_lectin_dom"/>
</dbReference>
<evidence type="ECO:0000256" key="3">
    <source>
        <dbReference type="SAM" id="Phobius"/>
    </source>
</evidence>
<sequence length="347" mass="38405">MSMFKIVALLFVLSFGMHVEIAAGWNSSFSFDGFVKSNRFDKKVGLFGDSKLVSNSSSIQMTDSVSGSEGRVFYKKPIKLFKGKQRNSVSFSSYFSFSMPNEIGDVLGFVMVPSSLDLSLFSKKDKSSSALGFLLEYVKNETVVAFEFGISSLGNNARILVGRPESAKIRNLSFVGDLMMRSGGRLNCMIEYEASSKRMMVRFRKSGSVKLFDPFFAFSVDLGKLWKGGEVMVGLSSANGNSSNAHFLHSWRFEIRHPPPVWMHSEPLEPTEVSVEEKESRGGSEYKWRMVGALLLGVVCGTLGTMFALYLWTICSVRRSVAVVPEECAVKTAASNVVVVIEEGKKY</sequence>
<evidence type="ECO:0000256" key="1">
    <source>
        <dbReference type="ARBA" id="ARBA00007606"/>
    </source>
</evidence>
<dbReference type="AlphaFoldDB" id="A0A087H838"/>
<dbReference type="Gramene" id="KFK38290">
    <property type="protein sequence ID" value="KFK38290"/>
    <property type="gene ID" value="AALP_AA3G095000"/>
</dbReference>
<feature type="signal peptide" evidence="4">
    <location>
        <begin position="1"/>
        <end position="24"/>
    </location>
</feature>
<feature type="transmembrane region" description="Helical" evidence="3">
    <location>
        <begin position="288"/>
        <end position="312"/>
    </location>
</feature>
<feature type="domain" description="Legume lectin" evidence="5">
    <location>
        <begin position="27"/>
        <end position="259"/>
    </location>
</feature>
<dbReference type="Gene3D" id="2.60.120.200">
    <property type="match status" value="1"/>
</dbReference>
<dbReference type="EMBL" id="CM002871">
    <property type="protein sequence ID" value="KFK38290.1"/>
    <property type="molecule type" value="Genomic_DNA"/>
</dbReference>
<organism evidence="6 7">
    <name type="scientific">Arabis alpina</name>
    <name type="common">Alpine rock-cress</name>
    <dbReference type="NCBI Taxonomy" id="50452"/>
    <lineage>
        <taxon>Eukaryota</taxon>
        <taxon>Viridiplantae</taxon>
        <taxon>Streptophyta</taxon>
        <taxon>Embryophyta</taxon>
        <taxon>Tracheophyta</taxon>
        <taxon>Spermatophyta</taxon>
        <taxon>Magnoliopsida</taxon>
        <taxon>eudicotyledons</taxon>
        <taxon>Gunneridae</taxon>
        <taxon>Pentapetalae</taxon>
        <taxon>rosids</taxon>
        <taxon>malvids</taxon>
        <taxon>Brassicales</taxon>
        <taxon>Brassicaceae</taxon>
        <taxon>Arabideae</taxon>
        <taxon>Arabis</taxon>
    </lineage>
</organism>
<evidence type="ECO:0000256" key="2">
    <source>
        <dbReference type="ARBA" id="ARBA00022734"/>
    </source>
</evidence>
<dbReference type="eggNOG" id="ENOG502QTUJ">
    <property type="taxonomic scope" value="Eukaryota"/>
</dbReference>
<feature type="chain" id="PRO_5001822878" description="Legume lectin domain-containing protein" evidence="4">
    <location>
        <begin position="25"/>
        <end position="347"/>
    </location>
</feature>
<keyword evidence="4" id="KW-0732">Signal</keyword>